<dbReference type="InterPro" id="IPR036322">
    <property type="entry name" value="WD40_repeat_dom_sf"/>
</dbReference>
<feature type="repeat" description="WD" evidence="1">
    <location>
        <begin position="110"/>
        <end position="151"/>
    </location>
</feature>
<dbReference type="InterPro" id="IPR001680">
    <property type="entry name" value="WD40_rpt"/>
</dbReference>
<gene>
    <name evidence="3" type="ORF">MTR67_003266</name>
</gene>
<dbReference type="PROSITE" id="PS50082">
    <property type="entry name" value="WD_REPEATS_2"/>
    <property type="match status" value="1"/>
</dbReference>
<accession>A0AAF0PWI9</accession>
<protein>
    <submittedName>
        <fullName evidence="3">Uncharacterized protein</fullName>
    </submittedName>
</protein>
<evidence type="ECO:0000256" key="2">
    <source>
        <dbReference type="SAM" id="MobiDB-lite"/>
    </source>
</evidence>
<feature type="region of interest" description="Disordered" evidence="2">
    <location>
        <begin position="1"/>
        <end position="20"/>
    </location>
</feature>
<proteinExistence type="predicted"/>
<reference evidence="3" key="1">
    <citation type="submission" date="2023-08" db="EMBL/GenBank/DDBJ databases">
        <title>A de novo genome assembly of Solanum verrucosum Schlechtendal, a Mexican diploid species geographically isolated from the other diploid A-genome species in potato relatives.</title>
        <authorList>
            <person name="Hosaka K."/>
        </authorList>
    </citation>
    <scope>NUCLEOTIDE SEQUENCE</scope>
    <source>
        <tissue evidence="3">Young leaves</tissue>
    </source>
</reference>
<dbReference type="PANTHER" id="PTHR43991">
    <property type="entry name" value="WD REPEAT PROTEIN (AFU_ORTHOLOGUE AFUA_8G05640)-RELATED"/>
    <property type="match status" value="1"/>
</dbReference>
<name>A0AAF0PWI9_SOLVR</name>
<dbReference type="Gene3D" id="2.130.10.10">
    <property type="entry name" value="YVTN repeat-like/Quinoprotein amine dehydrogenase"/>
    <property type="match status" value="1"/>
</dbReference>
<evidence type="ECO:0000313" key="4">
    <source>
        <dbReference type="Proteomes" id="UP001234989"/>
    </source>
</evidence>
<dbReference type="SUPFAM" id="SSF50978">
    <property type="entry name" value="WD40 repeat-like"/>
    <property type="match status" value="1"/>
</dbReference>
<dbReference type="EMBL" id="CP133612">
    <property type="protein sequence ID" value="WMV09881.1"/>
    <property type="molecule type" value="Genomic_DNA"/>
</dbReference>
<sequence>MGRSRIDGQSPGESDVHRPDELQGMNLDDFDLNVDEFLGVDFGSFDSDVDQFEYMNKRMQDISDAEVRKGNDIEGIPWEKATITRVFVFFLLIVIGFLVDSGNGKAISPLCAHVNYSFASAWHRDGLTFATRNQDKTCSIWDIRNLSKLVTTFKGNLVLTHNF</sequence>
<keyword evidence="1" id="KW-0853">WD repeat</keyword>
<evidence type="ECO:0000256" key="1">
    <source>
        <dbReference type="PROSITE-ProRule" id="PRU00221"/>
    </source>
</evidence>
<evidence type="ECO:0000313" key="3">
    <source>
        <dbReference type="EMBL" id="WMV09881.1"/>
    </source>
</evidence>
<dbReference type="Proteomes" id="UP001234989">
    <property type="component" value="Chromosome 1"/>
</dbReference>
<organism evidence="3 4">
    <name type="scientific">Solanum verrucosum</name>
    <dbReference type="NCBI Taxonomy" id="315347"/>
    <lineage>
        <taxon>Eukaryota</taxon>
        <taxon>Viridiplantae</taxon>
        <taxon>Streptophyta</taxon>
        <taxon>Embryophyta</taxon>
        <taxon>Tracheophyta</taxon>
        <taxon>Spermatophyta</taxon>
        <taxon>Magnoliopsida</taxon>
        <taxon>eudicotyledons</taxon>
        <taxon>Gunneridae</taxon>
        <taxon>Pentapetalae</taxon>
        <taxon>asterids</taxon>
        <taxon>lamiids</taxon>
        <taxon>Solanales</taxon>
        <taxon>Solanaceae</taxon>
        <taxon>Solanoideae</taxon>
        <taxon>Solaneae</taxon>
        <taxon>Solanum</taxon>
    </lineage>
</organism>
<dbReference type="PANTHER" id="PTHR43991:SF38">
    <property type="entry name" value="OS02G0721600 PROTEIN"/>
    <property type="match status" value="1"/>
</dbReference>
<dbReference type="InterPro" id="IPR015943">
    <property type="entry name" value="WD40/YVTN_repeat-like_dom_sf"/>
</dbReference>
<dbReference type="AlphaFoldDB" id="A0AAF0PWI9"/>
<keyword evidence="4" id="KW-1185">Reference proteome</keyword>